<keyword evidence="1" id="KW-1133">Transmembrane helix</keyword>
<feature type="transmembrane region" description="Helical" evidence="1">
    <location>
        <begin position="39"/>
        <end position="57"/>
    </location>
</feature>
<keyword evidence="1" id="KW-0812">Transmembrane</keyword>
<sequence length="94" mass="10183">MERRERPRRSTAAVAAVLSFGLLFWLWTLLVGAIDLEDVLAGLVTAAVATGVGWLATRQGRAIPRFAARDLVELARMAPLVFTETAEVYAAAAR</sequence>
<feature type="transmembrane region" description="Helical" evidence="1">
    <location>
        <begin position="12"/>
        <end position="33"/>
    </location>
</feature>
<dbReference type="Proteomes" id="UP000437736">
    <property type="component" value="Unassembled WGS sequence"/>
</dbReference>
<reference evidence="2 3" key="1">
    <citation type="submission" date="2019-11" db="EMBL/GenBank/DDBJ databases">
        <title>Acidiferrimicrobium australis gen. nov., sp. nov., an acidophilic and obligately heterotrophic, member of the Actinobacteria that catalyses dissimilatory oxido- reduction of iron isolated from metal-rich acidic water in Chile.</title>
        <authorList>
            <person name="Gonzalez D."/>
            <person name="Huber K."/>
            <person name="Hedrich S."/>
            <person name="Rojas-Villalobos C."/>
            <person name="Quatrini R."/>
            <person name="Dinamarca M.A."/>
            <person name="Schwarz A."/>
            <person name="Canales C."/>
            <person name="Nancucheo I."/>
        </authorList>
    </citation>
    <scope>NUCLEOTIDE SEQUENCE [LARGE SCALE GENOMIC DNA]</scope>
    <source>
        <strain evidence="2 3">USS-CCA1</strain>
    </source>
</reference>
<feature type="non-terminal residue" evidence="2">
    <location>
        <position position="94"/>
    </location>
</feature>
<accession>A0ABW9QWQ5</accession>
<protein>
    <submittedName>
        <fullName evidence="2">Uncharacterized protein</fullName>
    </submittedName>
</protein>
<evidence type="ECO:0000313" key="3">
    <source>
        <dbReference type="Proteomes" id="UP000437736"/>
    </source>
</evidence>
<organism evidence="2 3">
    <name type="scientific">Acidiferrimicrobium australe</name>
    <dbReference type="NCBI Taxonomy" id="2664430"/>
    <lineage>
        <taxon>Bacteria</taxon>
        <taxon>Bacillati</taxon>
        <taxon>Actinomycetota</taxon>
        <taxon>Acidimicrobiia</taxon>
        <taxon>Acidimicrobiales</taxon>
        <taxon>Acidimicrobiaceae</taxon>
        <taxon>Acidiferrimicrobium</taxon>
    </lineage>
</organism>
<proteinExistence type="predicted"/>
<keyword evidence="3" id="KW-1185">Reference proteome</keyword>
<comment type="caution">
    <text evidence="2">The sequence shown here is derived from an EMBL/GenBank/DDBJ whole genome shotgun (WGS) entry which is preliminary data.</text>
</comment>
<keyword evidence="1" id="KW-0472">Membrane</keyword>
<evidence type="ECO:0000313" key="2">
    <source>
        <dbReference type="EMBL" id="MST34289.1"/>
    </source>
</evidence>
<gene>
    <name evidence="2" type="ORF">GHK86_16365</name>
</gene>
<evidence type="ECO:0000256" key="1">
    <source>
        <dbReference type="SAM" id="Phobius"/>
    </source>
</evidence>
<name>A0ABW9QWQ5_9ACTN</name>
<dbReference type="EMBL" id="WJHE01000930">
    <property type="protein sequence ID" value="MST34289.1"/>
    <property type="molecule type" value="Genomic_DNA"/>
</dbReference>